<protein>
    <submittedName>
        <fullName evidence="1">Uncharacterized protein</fullName>
    </submittedName>
</protein>
<organism evidence="1 2">
    <name type="scientific">Pseudoduganella violacea</name>
    <dbReference type="NCBI Taxonomy" id="1715466"/>
    <lineage>
        <taxon>Bacteria</taxon>
        <taxon>Pseudomonadati</taxon>
        <taxon>Pseudomonadota</taxon>
        <taxon>Betaproteobacteria</taxon>
        <taxon>Burkholderiales</taxon>
        <taxon>Oxalobacteraceae</taxon>
        <taxon>Telluria group</taxon>
        <taxon>Pseudoduganella</taxon>
    </lineage>
</organism>
<accession>A0A7W5FUJ1</accession>
<name>A0A7W5FUJ1_9BURK</name>
<sequence>MNTIQNLVAPHPEWMRLHYLDMLADQGIDPSDMGGPGQSFPTTEKKTVHLSSQQNVAVTFDPNADHAVTQSMQTAFNEIVGSVKDLSSLNISATTNGHVVGSNHEIGDAVDINWMNGVHISNSGKGLEMAKALEAAAMMNPNIRFVEGPIGNFARSEPGGKWYPSPFLGKSNFTHVHFDVFPKK</sequence>
<proteinExistence type="predicted"/>
<dbReference type="EMBL" id="JACHXD010000007">
    <property type="protein sequence ID" value="MBB3119751.1"/>
    <property type="molecule type" value="Genomic_DNA"/>
</dbReference>
<dbReference type="Proteomes" id="UP000541535">
    <property type="component" value="Unassembled WGS sequence"/>
</dbReference>
<dbReference type="RefSeq" id="WP_183441563.1">
    <property type="nucleotide sequence ID" value="NZ_JACHXD010000007.1"/>
</dbReference>
<gene>
    <name evidence="1" type="ORF">FHS03_002806</name>
</gene>
<comment type="caution">
    <text evidence="1">The sequence shown here is derived from an EMBL/GenBank/DDBJ whole genome shotgun (WGS) entry which is preliminary data.</text>
</comment>
<dbReference type="AlphaFoldDB" id="A0A7W5FUJ1"/>
<evidence type="ECO:0000313" key="2">
    <source>
        <dbReference type="Proteomes" id="UP000541535"/>
    </source>
</evidence>
<evidence type="ECO:0000313" key="1">
    <source>
        <dbReference type="EMBL" id="MBB3119751.1"/>
    </source>
</evidence>
<keyword evidence="2" id="KW-1185">Reference proteome</keyword>
<reference evidence="1 2" key="1">
    <citation type="submission" date="2020-08" db="EMBL/GenBank/DDBJ databases">
        <title>Genomic Encyclopedia of Type Strains, Phase III (KMG-III): the genomes of soil and plant-associated and newly described type strains.</title>
        <authorList>
            <person name="Whitman W."/>
        </authorList>
    </citation>
    <scope>NUCLEOTIDE SEQUENCE [LARGE SCALE GENOMIC DNA]</scope>
    <source>
        <strain evidence="1 2">CECT 8897</strain>
    </source>
</reference>